<name>A0A674EVJ7_SALTR</name>
<sequence>IEKVDSFNMYSESKCHWSLMTDAIRETFVSLGSTEVMSLETRDGWVFVGLKKSILYALCVIHFLNNVETNVYDGWPGVVEVGGCIPRRSRE</sequence>
<dbReference type="AlphaFoldDB" id="A0A674EVJ7"/>
<dbReference type="InParanoid" id="A0A674EVJ7"/>
<reference evidence="1" key="1">
    <citation type="submission" date="2025-08" db="UniProtKB">
        <authorList>
            <consortium name="Ensembl"/>
        </authorList>
    </citation>
    <scope>IDENTIFICATION</scope>
</reference>
<accession>A0A674EVJ7</accession>
<dbReference type="InterPro" id="IPR039220">
    <property type="entry name" value="FAM3"/>
</dbReference>
<proteinExistence type="predicted"/>
<protein>
    <submittedName>
        <fullName evidence="1">Uncharacterized protein</fullName>
    </submittedName>
</protein>
<evidence type="ECO:0000313" key="1">
    <source>
        <dbReference type="Ensembl" id="ENSSTUP00000112286.1"/>
    </source>
</evidence>
<organism evidence="1 2">
    <name type="scientific">Salmo trutta</name>
    <name type="common">Brown trout</name>
    <dbReference type="NCBI Taxonomy" id="8032"/>
    <lineage>
        <taxon>Eukaryota</taxon>
        <taxon>Metazoa</taxon>
        <taxon>Chordata</taxon>
        <taxon>Craniata</taxon>
        <taxon>Vertebrata</taxon>
        <taxon>Euteleostomi</taxon>
        <taxon>Actinopterygii</taxon>
        <taxon>Neopterygii</taxon>
        <taxon>Teleostei</taxon>
        <taxon>Protacanthopterygii</taxon>
        <taxon>Salmoniformes</taxon>
        <taxon>Salmonidae</taxon>
        <taxon>Salmoninae</taxon>
        <taxon>Salmo</taxon>
    </lineage>
</organism>
<dbReference type="Proteomes" id="UP000472277">
    <property type="component" value="Chromosome 14"/>
</dbReference>
<reference evidence="1" key="2">
    <citation type="submission" date="2025-09" db="UniProtKB">
        <authorList>
            <consortium name="Ensembl"/>
        </authorList>
    </citation>
    <scope>IDENTIFICATION</scope>
</reference>
<keyword evidence="2" id="KW-1185">Reference proteome</keyword>
<evidence type="ECO:0000313" key="2">
    <source>
        <dbReference type="Proteomes" id="UP000472277"/>
    </source>
</evidence>
<dbReference type="PANTHER" id="PTHR14592">
    <property type="entry name" value="UNCHARACTERIZED FAM3"/>
    <property type="match status" value="1"/>
</dbReference>
<dbReference type="GeneTree" id="ENSGT00990000212636"/>
<dbReference type="Ensembl" id="ENSSTUT00000120196.1">
    <property type="protein sequence ID" value="ENSSTUP00000112286.1"/>
    <property type="gene ID" value="ENSSTUG00000049660.1"/>
</dbReference>